<dbReference type="OrthoDB" id="47328at2759"/>
<organism evidence="3 4">
    <name type="scientific">Muraenolepis orangiensis</name>
    <name type="common">Patagonian moray cod</name>
    <dbReference type="NCBI Taxonomy" id="630683"/>
    <lineage>
        <taxon>Eukaryota</taxon>
        <taxon>Metazoa</taxon>
        <taxon>Chordata</taxon>
        <taxon>Craniata</taxon>
        <taxon>Vertebrata</taxon>
        <taxon>Euteleostomi</taxon>
        <taxon>Actinopterygii</taxon>
        <taxon>Neopterygii</taxon>
        <taxon>Teleostei</taxon>
        <taxon>Neoteleostei</taxon>
        <taxon>Acanthomorphata</taxon>
        <taxon>Zeiogadaria</taxon>
        <taxon>Gadariae</taxon>
        <taxon>Gadiformes</taxon>
        <taxon>Muraenolepidoidei</taxon>
        <taxon>Muraenolepididae</taxon>
        <taxon>Muraenolepis</taxon>
    </lineage>
</organism>
<feature type="domain" description="Dedicator of cytokinesis C/D N-terminal" evidence="2">
    <location>
        <begin position="83"/>
        <end position="148"/>
    </location>
</feature>
<reference evidence="3" key="1">
    <citation type="submission" date="2022-07" db="EMBL/GenBank/DDBJ databases">
        <title>Chromosome-level genome of Muraenolepis orangiensis.</title>
        <authorList>
            <person name="Kim J."/>
        </authorList>
    </citation>
    <scope>NUCLEOTIDE SEQUENCE</scope>
    <source>
        <strain evidence="3">KU_S4_2022</strain>
        <tissue evidence="3">Muscle</tissue>
    </source>
</reference>
<proteinExistence type="predicted"/>
<evidence type="ECO:0000313" key="4">
    <source>
        <dbReference type="Proteomes" id="UP001148018"/>
    </source>
</evidence>
<evidence type="ECO:0000256" key="1">
    <source>
        <dbReference type="SAM" id="MobiDB-lite"/>
    </source>
</evidence>
<dbReference type="EMBL" id="JANIIK010000113">
    <property type="protein sequence ID" value="KAJ3591683.1"/>
    <property type="molecule type" value="Genomic_DNA"/>
</dbReference>
<dbReference type="Proteomes" id="UP001148018">
    <property type="component" value="Unassembled WGS sequence"/>
</dbReference>
<feature type="compositionally biased region" description="Basic and acidic residues" evidence="1">
    <location>
        <begin position="271"/>
        <end position="293"/>
    </location>
</feature>
<comment type="caution">
    <text evidence="3">The sequence shown here is derived from an EMBL/GenBank/DDBJ whole genome shotgun (WGS) entry which is preliminary data.</text>
</comment>
<dbReference type="Pfam" id="PF11878">
    <property type="entry name" value="DOCK_C-D_N"/>
    <property type="match status" value="1"/>
</dbReference>
<protein>
    <recommendedName>
        <fullName evidence="2">Dedicator of cytokinesis C/D N-terminal domain-containing protein</fullName>
    </recommendedName>
</protein>
<evidence type="ECO:0000259" key="2">
    <source>
        <dbReference type="Pfam" id="PF11878"/>
    </source>
</evidence>
<name>A0A9Q0DNQ2_9TELE</name>
<evidence type="ECO:0000313" key="3">
    <source>
        <dbReference type="EMBL" id="KAJ3591683.1"/>
    </source>
</evidence>
<feature type="region of interest" description="Disordered" evidence="1">
    <location>
        <begin position="152"/>
        <end position="172"/>
    </location>
</feature>
<keyword evidence="4" id="KW-1185">Reference proteome</keyword>
<dbReference type="AlphaFoldDB" id="A0A9Q0DNQ2"/>
<accession>A0A9Q0DNQ2</accession>
<feature type="region of interest" description="Disordered" evidence="1">
    <location>
        <begin position="267"/>
        <end position="301"/>
    </location>
</feature>
<sequence length="301" mass="32595">MGCTTSAVVLDGLRGALERNCTGYGCKDAGGEPGEAGELLTMQGRAGKASKKELVIEAPLQYKSRATADAEPTPEPQVVVKPKVIEPLDYENVLVQRKTQILSDVLRDMLQFPLEDFQISILRRQGRTVFPTVPENAAEEAQSLFVQEVGDITSQPKKRSHPPPHRPPLCPGPPRFLGSSYPLPQTLIIPPDTSLPLPPDPSCARGSSSSWCGLMGPVPPWACRWASVPFGHPPPAAPPPVQKVSTESIQRGLRGGPAGTKRVHIAVHSGQLDRLEKKGEGQKRTREKNRSTMDTEETAQC</sequence>
<dbReference type="InterPro" id="IPR021816">
    <property type="entry name" value="DOCK_C/D_N"/>
</dbReference>
<gene>
    <name evidence="3" type="ORF">NHX12_006815</name>
</gene>